<organism evidence="1 2">
    <name type="scientific">Aliishimia ponticola</name>
    <dbReference type="NCBI Taxonomy" id="2499833"/>
    <lineage>
        <taxon>Bacteria</taxon>
        <taxon>Pseudomonadati</taxon>
        <taxon>Pseudomonadota</taxon>
        <taxon>Alphaproteobacteria</taxon>
        <taxon>Rhodobacterales</taxon>
        <taxon>Paracoccaceae</taxon>
        <taxon>Aliishimia</taxon>
    </lineage>
</organism>
<comment type="caution">
    <text evidence="1">The sequence shown here is derived from an EMBL/GenBank/DDBJ whole genome shotgun (WGS) entry which is preliminary data.</text>
</comment>
<keyword evidence="2" id="KW-1185">Reference proteome</keyword>
<dbReference type="AlphaFoldDB" id="A0A4S4NA78"/>
<accession>A0A4S4NA78</accession>
<dbReference type="RefSeq" id="WP_136463665.1">
    <property type="nucleotide sequence ID" value="NZ_SRKY01000003.1"/>
</dbReference>
<evidence type="ECO:0000313" key="2">
    <source>
        <dbReference type="Proteomes" id="UP000306602"/>
    </source>
</evidence>
<gene>
    <name evidence="1" type="ORF">E4Z66_14195</name>
</gene>
<dbReference type="Proteomes" id="UP000306602">
    <property type="component" value="Unassembled WGS sequence"/>
</dbReference>
<reference evidence="1 2" key="1">
    <citation type="submission" date="2019-04" db="EMBL/GenBank/DDBJ databases">
        <title>Shimia ponticola sp. nov., isolated from seawater.</title>
        <authorList>
            <person name="Kim Y.-O."/>
            <person name="Yoon J.-H."/>
        </authorList>
    </citation>
    <scope>NUCLEOTIDE SEQUENCE [LARGE SCALE GENOMIC DNA]</scope>
    <source>
        <strain evidence="1 2">MYP11</strain>
    </source>
</reference>
<dbReference type="EMBL" id="SRKY01000003">
    <property type="protein sequence ID" value="THH36196.1"/>
    <property type="molecule type" value="Genomic_DNA"/>
</dbReference>
<evidence type="ECO:0000313" key="1">
    <source>
        <dbReference type="EMBL" id="THH36196.1"/>
    </source>
</evidence>
<name>A0A4S4NA78_9RHOB</name>
<sequence>MPIEFFTSLDLDLVFARWWGVVDDSAVRVNFMNYLGDPNYRPGRPELIDLSQIKRFDIDFAATRGLIQTVNRQVPGEIVHTPTIVWAPSDGSYGMARMFQQLAEITDGIVVKIFRDERAALDAAGQSHESIADLLARGNFLEGARS</sequence>
<proteinExistence type="predicted"/>
<dbReference type="OrthoDB" id="7877306at2"/>
<protein>
    <submittedName>
        <fullName evidence="1">Uncharacterized protein</fullName>
    </submittedName>
</protein>